<name>A0AA47M8F1_MERPO</name>
<dbReference type="AlphaFoldDB" id="A0AA47M8F1"/>
<dbReference type="Proteomes" id="UP001174136">
    <property type="component" value="Unassembled WGS sequence"/>
</dbReference>
<accession>A0AA47M8F1</accession>
<keyword evidence="2" id="KW-1185">Reference proteome</keyword>
<organism evidence="1 2">
    <name type="scientific">Merluccius polli</name>
    <name type="common">Benguela hake</name>
    <name type="synonym">Merluccius cadenati</name>
    <dbReference type="NCBI Taxonomy" id="89951"/>
    <lineage>
        <taxon>Eukaryota</taxon>
        <taxon>Metazoa</taxon>
        <taxon>Chordata</taxon>
        <taxon>Craniata</taxon>
        <taxon>Vertebrata</taxon>
        <taxon>Euteleostomi</taxon>
        <taxon>Actinopterygii</taxon>
        <taxon>Neopterygii</taxon>
        <taxon>Teleostei</taxon>
        <taxon>Neoteleostei</taxon>
        <taxon>Acanthomorphata</taxon>
        <taxon>Zeiogadaria</taxon>
        <taxon>Gadariae</taxon>
        <taxon>Gadiformes</taxon>
        <taxon>Gadoidei</taxon>
        <taxon>Merlucciidae</taxon>
        <taxon>Merluccius</taxon>
    </lineage>
</organism>
<evidence type="ECO:0000313" key="1">
    <source>
        <dbReference type="EMBL" id="KAK0135362.1"/>
    </source>
</evidence>
<dbReference type="Pfam" id="PF14223">
    <property type="entry name" value="Retrotran_gag_2"/>
    <property type="match status" value="1"/>
</dbReference>
<gene>
    <name evidence="1" type="ORF">N1851_028778</name>
</gene>
<reference evidence="1" key="1">
    <citation type="journal article" date="2023" name="Front. Mar. Sci.">
        <title>A new Merluccius polli reference genome to investigate the effects of global change in West African waters.</title>
        <authorList>
            <person name="Mateo J.L."/>
            <person name="Blanco-Fernandez C."/>
            <person name="Garcia-Vazquez E."/>
            <person name="Machado-Schiaffino G."/>
        </authorList>
    </citation>
    <scope>NUCLEOTIDE SEQUENCE</scope>
    <source>
        <strain evidence="1">C29</strain>
        <tissue evidence="1">Fin</tissue>
    </source>
</reference>
<evidence type="ECO:0000313" key="2">
    <source>
        <dbReference type="Proteomes" id="UP001174136"/>
    </source>
</evidence>
<proteinExistence type="predicted"/>
<sequence>MAGARNATTADCLDGTEDKYDLWETRFLSPERHHFERCPLARAAIAADPAKNAECYAQLVNALDDKSLSLIRHDAADDGRKALKLLREHYSGKSKPRILNLYTSLTTIQMEGNETVTDYMMG</sequence>
<protein>
    <submittedName>
        <fullName evidence="1">Uncharacterized protein</fullName>
    </submittedName>
</protein>
<comment type="caution">
    <text evidence="1">The sequence shown here is derived from an EMBL/GenBank/DDBJ whole genome shotgun (WGS) entry which is preliminary data.</text>
</comment>
<dbReference type="EMBL" id="JAOPHQ010005433">
    <property type="protein sequence ID" value="KAK0135362.1"/>
    <property type="molecule type" value="Genomic_DNA"/>
</dbReference>